<evidence type="ECO:0000256" key="1">
    <source>
        <dbReference type="ARBA" id="ARBA00022603"/>
    </source>
</evidence>
<reference evidence="5 6" key="1">
    <citation type="submission" date="2022-04" db="EMBL/GenBank/DDBJ databases">
        <title>Streptomyces sp. nov. LCR6-01 isolated from Lichen of Dirinaria sp.</title>
        <authorList>
            <person name="Kanchanasin P."/>
            <person name="Tanasupawat S."/>
            <person name="Phongsopitanun W."/>
        </authorList>
    </citation>
    <scope>NUCLEOTIDE SEQUENCE [LARGE SCALE GENOMIC DNA]</scope>
    <source>
        <strain evidence="5 6">LCR6-01</strain>
    </source>
</reference>
<evidence type="ECO:0000259" key="4">
    <source>
        <dbReference type="Pfam" id="PF13649"/>
    </source>
</evidence>
<dbReference type="InterPro" id="IPR029063">
    <property type="entry name" value="SAM-dependent_MTases_sf"/>
</dbReference>
<evidence type="ECO:0000256" key="2">
    <source>
        <dbReference type="ARBA" id="ARBA00022679"/>
    </source>
</evidence>
<sequence length="289" mass="30416">MNPTPTEPPIANTEQAEAWNGYEGEHWARHQGRWDAVNEGYCAPLLNAAAIGSGDRVLDVGCGSGRTTRLAAERAATGGATGLDLSAPMLERARATAEREGIRNAEFIRGDAQVHPFEPGSFDRAISRFGLTFFADPAAGFGNVGRALRPGGRLAFVAPAEPEANEWLAALTSLKDIVPMGGFGAAGKPGMFSLADPAAIRSVLAAGGYANPGVHRVEAYGEWGADADEVAAFMLGMGPGRHLLSQVGPEAREEAGRRLAGALRRYEKGDGGPLRLRSTAWLVTAERPE</sequence>
<keyword evidence="2" id="KW-0808">Transferase</keyword>
<comment type="caution">
    <text evidence="5">The sequence shown here is derived from an EMBL/GenBank/DDBJ whole genome shotgun (WGS) entry which is preliminary data.</text>
</comment>
<dbReference type="RefSeq" id="WP_248634494.1">
    <property type="nucleotide sequence ID" value="NZ_JALPTH010000014.1"/>
</dbReference>
<protein>
    <submittedName>
        <fullName evidence="5">Methyltransferase domain-containing protein</fullName>
    </submittedName>
</protein>
<dbReference type="SUPFAM" id="SSF53335">
    <property type="entry name" value="S-adenosyl-L-methionine-dependent methyltransferases"/>
    <property type="match status" value="1"/>
</dbReference>
<dbReference type="PANTHER" id="PTHR43464">
    <property type="entry name" value="METHYLTRANSFERASE"/>
    <property type="match status" value="1"/>
</dbReference>
<proteinExistence type="predicted"/>
<dbReference type="InterPro" id="IPR041698">
    <property type="entry name" value="Methyltransf_25"/>
</dbReference>
<dbReference type="Gene3D" id="3.40.50.150">
    <property type="entry name" value="Vaccinia Virus protein VP39"/>
    <property type="match status" value="1"/>
</dbReference>
<feature type="domain" description="Methyltransferase" evidence="4">
    <location>
        <begin position="57"/>
        <end position="152"/>
    </location>
</feature>
<evidence type="ECO:0000313" key="6">
    <source>
        <dbReference type="Proteomes" id="UP001522868"/>
    </source>
</evidence>
<evidence type="ECO:0000256" key="3">
    <source>
        <dbReference type="ARBA" id="ARBA00022691"/>
    </source>
</evidence>
<dbReference type="Proteomes" id="UP001522868">
    <property type="component" value="Unassembled WGS sequence"/>
</dbReference>
<organism evidence="5 6">
    <name type="scientific">Streptomyces lichenis</name>
    <dbReference type="NCBI Taxonomy" id="2306967"/>
    <lineage>
        <taxon>Bacteria</taxon>
        <taxon>Bacillati</taxon>
        <taxon>Actinomycetota</taxon>
        <taxon>Actinomycetes</taxon>
        <taxon>Kitasatosporales</taxon>
        <taxon>Streptomycetaceae</taxon>
        <taxon>Streptomyces</taxon>
    </lineage>
</organism>
<keyword evidence="6" id="KW-1185">Reference proteome</keyword>
<keyword evidence="3" id="KW-0949">S-adenosyl-L-methionine</keyword>
<dbReference type="PANTHER" id="PTHR43464:SF19">
    <property type="entry name" value="UBIQUINONE BIOSYNTHESIS O-METHYLTRANSFERASE, MITOCHONDRIAL"/>
    <property type="match status" value="1"/>
</dbReference>
<dbReference type="CDD" id="cd02440">
    <property type="entry name" value="AdoMet_MTases"/>
    <property type="match status" value="1"/>
</dbReference>
<keyword evidence="1 5" id="KW-0489">Methyltransferase</keyword>
<dbReference type="EMBL" id="JALPTH010000014">
    <property type="protein sequence ID" value="MCK8678843.1"/>
    <property type="molecule type" value="Genomic_DNA"/>
</dbReference>
<dbReference type="GO" id="GO:0032259">
    <property type="term" value="P:methylation"/>
    <property type="evidence" value="ECO:0007669"/>
    <property type="project" value="UniProtKB-KW"/>
</dbReference>
<dbReference type="Pfam" id="PF13649">
    <property type="entry name" value="Methyltransf_25"/>
    <property type="match status" value="1"/>
</dbReference>
<evidence type="ECO:0000313" key="5">
    <source>
        <dbReference type="EMBL" id="MCK8678843.1"/>
    </source>
</evidence>
<name>A0ABT0IBZ5_9ACTN</name>
<dbReference type="GO" id="GO:0008168">
    <property type="term" value="F:methyltransferase activity"/>
    <property type="evidence" value="ECO:0007669"/>
    <property type="project" value="UniProtKB-KW"/>
</dbReference>
<gene>
    <name evidence="5" type="ORF">M1O15_15865</name>
</gene>
<accession>A0ABT0IBZ5</accession>